<evidence type="ECO:0000313" key="7">
    <source>
        <dbReference type="EMBL" id="TBO32717.1"/>
    </source>
</evidence>
<sequence>MTTRISTANRYDTSVNNLQQRQRELTEAQVQLTSGKRVNVASDDPVAAARAERSTALIARSEANQRALEASRNNVQLGESALGDASELLQQAREALVSAGNGSYTAAERQGKAQQLKELRKQLLSVANRADGNGGFVFGGQGSSAPPFLDGPGGVQFVGVGGESQASSSESLSLSVDGSAVWLKGRSGNGVFETGPGTNSLTGAANTGTAWITPGNVSNPSQVPYPATAGNAPKFTIEFAVSGSSTTYTILQDGVAMPAATGVSYNNAKSIEVPGFGMSVSIQGAPANGDTFQIGESTNDLSVFDALDKAINSLTDANLNNGQVQQTVNSGVSRIDALINNVQTARSSLGETLNRMDGIESRISALKLQAQTDRSTAEDLDMVEAISDFQNRQAGYQAALQSYAMVQKLNLFQYIS</sequence>
<comment type="similarity">
    <text evidence="3">Belongs to the bacterial flagellin family.</text>
</comment>
<keyword evidence="8" id="KW-1185">Reference proteome</keyword>
<keyword evidence="7" id="KW-0282">Flagellum</keyword>
<dbReference type="Proteomes" id="UP000292120">
    <property type="component" value="Unassembled WGS sequence"/>
</dbReference>
<evidence type="ECO:0000259" key="5">
    <source>
        <dbReference type="Pfam" id="PF00669"/>
    </source>
</evidence>
<dbReference type="GO" id="GO:0009424">
    <property type="term" value="C:bacterial-type flagellum hook"/>
    <property type="evidence" value="ECO:0007669"/>
    <property type="project" value="InterPro"/>
</dbReference>
<keyword evidence="4" id="KW-0975">Bacterial flagellum</keyword>
<proteinExistence type="inferred from homology"/>
<dbReference type="Pfam" id="PF00700">
    <property type="entry name" value="Flagellin_C"/>
    <property type="match status" value="1"/>
</dbReference>
<gene>
    <name evidence="7" type="primary">flgL</name>
    <name evidence="7" type="ORF">EYS42_05955</name>
</gene>
<dbReference type="EMBL" id="SIXI01000002">
    <property type="protein sequence ID" value="TBO32717.1"/>
    <property type="molecule type" value="Genomic_DNA"/>
</dbReference>
<evidence type="ECO:0000256" key="2">
    <source>
        <dbReference type="ARBA" id="ARBA00004613"/>
    </source>
</evidence>
<dbReference type="Gene3D" id="1.20.1330.10">
    <property type="entry name" value="f41 fragment of flagellin, N-terminal domain"/>
    <property type="match status" value="2"/>
</dbReference>
<dbReference type="PANTHER" id="PTHR42792:SF1">
    <property type="entry name" value="FLAGELLAR HOOK-ASSOCIATED PROTEIN 3"/>
    <property type="match status" value="1"/>
</dbReference>
<dbReference type="AlphaFoldDB" id="A0A4Q9H5J1"/>
<dbReference type="PANTHER" id="PTHR42792">
    <property type="entry name" value="FLAGELLIN"/>
    <property type="match status" value="1"/>
</dbReference>
<dbReference type="InterPro" id="IPR001029">
    <property type="entry name" value="Flagellin_N"/>
</dbReference>
<evidence type="ECO:0000256" key="3">
    <source>
        <dbReference type="ARBA" id="ARBA00005709"/>
    </source>
</evidence>
<dbReference type="InterPro" id="IPR046358">
    <property type="entry name" value="Flagellin_C"/>
</dbReference>
<accession>A0A4Q9H5J1</accession>
<comment type="caution">
    <text evidence="7">The sequence shown here is derived from an EMBL/GenBank/DDBJ whole genome shotgun (WGS) entry which is preliminary data.</text>
</comment>
<dbReference type="NCBIfam" id="TIGR02550">
    <property type="entry name" value="flagell_flgL"/>
    <property type="match status" value="1"/>
</dbReference>
<dbReference type="GO" id="GO:0005576">
    <property type="term" value="C:extracellular region"/>
    <property type="evidence" value="ECO:0007669"/>
    <property type="project" value="UniProtKB-SubCell"/>
</dbReference>
<evidence type="ECO:0000256" key="4">
    <source>
        <dbReference type="ARBA" id="ARBA00023143"/>
    </source>
</evidence>
<feature type="domain" description="Flagellin C-terminal" evidence="6">
    <location>
        <begin position="334"/>
        <end position="415"/>
    </location>
</feature>
<protein>
    <submittedName>
        <fullName evidence="7">Flagellar hook-associated protein 3</fullName>
    </submittedName>
</protein>
<keyword evidence="7" id="KW-0969">Cilium</keyword>
<dbReference type="InterPro" id="IPR001492">
    <property type="entry name" value="Flagellin"/>
</dbReference>
<name>A0A4Q9H5J1_9BURK</name>
<comment type="subcellular location">
    <subcellularLocation>
        <location evidence="1">Bacterial flagellum</location>
    </subcellularLocation>
    <subcellularLocation>
        <location evidence="2">Secreted</location>
    </subcellularLocation>
</comment>
<dbReference type="SUPFAM" id="SSF64518">
    <property type="entry name" value="Phase 1 flagellin"/>
    <property type="match status" value="1"/>
</dbReference>
<dbReference type="OrthoDB" id="9768249at2"/>
<dbReference type="PRINTS" id="PR00207">
    <property type="entry name" value="FLAGELLIN"/>
</dbReference>
<evidence type="ECO:0000256" key="1">
    <source>
        <dbReference type="ARBA" id="ARBA00004365"/>
    </source>
</evidence>
<dbReference type="InterPro" id="IPR013384">
    <property type="entry name" value="Flagell_FlgL"/>
</dbReference>
<dbReference type="GO" id="GO:0071973">
    <property type="term" value="P:bacterial-type flagellum-dependent cell motility"/>
    <property type="evidence" value="ECO:0007669"/>
    <property type="project" value="InterPro"/>
</dbReference>
<dbReference type="RefSeq" id="WP_130966928.1">
    <property type="nucleotide sequence ID" value="NZ_SIXI01000002.1"/>
</dbReference>
<evidence type="ECO:0000259" key="6">
    <source>
        <dbReference type="Pfam" id="PF00700"/>
    </source>
</evidence>
<keyword evidence="7" id="KW-0966">Cell projection</keyword>
<organism evidence="7 8">
    <name type="scientific">Aquabacterium lacunae</name>
    <dbReference type="NCBI Taxonomy" id="2528630"/>
    <lineage>
        <taxon>Bacteria</taxon>
        <taxon>Pseudomonadati</taxon>
        <taxon>Pseudomonadota</taxon>
        <taxon>Betaproteobacteria</taxon>
        <taxon>Burkholderiales</taxon>
        <taxon>Aquabacterium</taxon>
    </lineage>
</organism>
<dbReference type="Pfam" id="PF00669">
    <property type="entry name" value="Flagellin_N"/>
    <property type="match status" value="1"/>
</dbReference>
<dbReference type="GO" id="GO:0005198">
    <property type="term" value="F:structural molecule activity"/>
    <property type="evidence" value="ECO:0007669"/>
    <property type="project" value="InterPro"/>
</dbReference>
<reference evidence="7 8" key="1">
    <citation type="submission" date="2019-02" db="EMBL/GenBank/DDBJ databases">
        <title>Aquabacterium sp. strain KMB7.</title>
        <authorList>
            <person name="Chen W.-M."/>
        </authorList>
    </citation>
    <scope>NUCLEOTIDE SEQUENCE [LARGE SCALE GENOMIC DNA]</scope>
    <source>
        <strain evidence="7 8">KMB7</strain>
    </source>
</reference>
<evidence type="ECO:0000313" key="8">
    <source>
        <dbReference type="Proteomes" id="UP000292120"/>
    </source>
</evidence>
<feature type="domain" description="Flagellin N-terminal" evidence="5">
    <location>
        <begin position="5"/>
        <end position="141"/>
    </location>
</feature>